<dbReference type="InterPro" id="IPR014914">
    <property type="entry name" value="RES_dom"/>
</dbReference>
<dbReference type="Proteomes" id="UP000665047">
    <property type="component" value="Chromosome"/>
</dbReference>
<name>A0A2D0J247_XENBU</name>
<sequence>MTFYRLVKSIHANEAWTGYGAKRFGGRWNHKGYHAVYVSSSIALATLELYVHTSKESLLEEYQLFSIELADKNVDYLDHSYLPDDWRRDPAPVSTMDIGSGWLNAAENVALIIPSCIVPYENNAIINPNHPKFSKSIESVKELNFTFDQRLIR</sequence>
<gene>
    <name evidence="3" type="ORF">HGO23_00755</name>
    <name evidence="2" type="ORF">Xbud_01437</name>
</gene>
<evidence type="ECO:0000313" key="5">
    <source>
        <dbReference type="Proteomes" id="UP000665047"/>
    </source>
</evidence>
<proteinExistence type="predicted"/>
<dbReference type="AlphaFoldDB" id="A0A2D0J247"/>
<evidence type="ECO:0000313" key="3">
    <source>
        <dbReference type="EMBL" id="QTL40005.1"/>
    </source>
</evidence>
<protein>
    <submittedName>
        <fullName evidence="2">RES domain protein</fullName>
    </submittedName>
    <submittedName>
        <fullName evidence="3">RES domain-containing protein</fullName>
    </submittedName>
</protein>
<dbReference type="EMBL" id="NIBS01000005">
    <property type="protein sequence ID" value="PHM28428.1"/>
    <property type="molecule type" value="Genomic_DNA"/>
</dbReference>
<dbReference type="OrthoDB" id="9789501at2"/>
<evidence type="ECO:0000313" key="4">
    <source>
        <dbReference type="Proteomes" id="UP000225833"/>
    </source>
</evidence>
<dbReference type="Pfam" id="PF08808">
    <property type="entry name" value="RES"/>
    <property type="match status" value="1"/>
</dbReference>
<dbReference type="EMBL" id="CP072455">
    <property type="protein sequence ID" value="QTL40005.1"/>
    <property type="molecule type" value="Genomic_DNA"/>
</dbReference>
<feature type="domain" description="RES" evidence="1">
    <location>
        <begin position="15"/>
        <end position="140"/>
    </location>
</feature>
<reference evidence="2 4" key="1">
    <citation type="journal article" date="2017" name="Nat. Microbiol.">
        <title>Natural product diversity associated with the nematode symbionts Photorhabdus and Xenorhabdus.</title>
        <authorList>
            <person name="Tobias N.J."/>
            <person name="Wolff H."/>
            <person name="Djahanschiri B."/>
            <person name="Grundmann F."/>
            <person name="Kronenwerth M."/>
            <person name="Shi Y.M."/>
            <person name="Simonyi S."/>
            <person name="Grun P."/>
            <person name="Shapiro-Ilan D."/>
            <person name="Pidot S.J."/>
            <person name="Stinear T.P."/>
            <person name="Ebersberger I."/>
            <person name="Bode H.B."/>
        </authorList>
    </citation>
    <scope>NUCLEOTIDE SEQUENCE [LARGE SCALE GENOMIC DNA]</scope>
    <source>
        <strain evidence="2 4">DSM 16342</strain>
    </source>
</reference>
<organism evidence="2 4">
    <name type="scientific">Xenorhabdus budapestensis</name>
    <dbReference type="NCBI Taxonomy" id="290110"/>
    <lineage>
        <taxon>Bacteria</taxon>
        <taxon>Pseudomonadati</taxon>
        <taxon>Pseudomonadota</taxon>
        <taxon>Gammaproteobacteria</taxon>
        <taxon>Enterobacterales</taxon>
        <taxon>Morganellaceae</taxon>
        <taxon>Xenorhabdus</taxon>
    </lineage>
</organism>
<keyword evidence="5" id="KW-1185">Reference proteome</keyword>
<dbReference type="RefSeq" id="WP_099135406.1">
    <property type="nucleotide sequence ID" value="NZ_CAWNNJ010000119.1"/>
</dbReference>
<dbReference type="SMART" id="SM00953">
    <property type="entry name" value="RES"/>
    <property type="match status" value="1"/>
</dbReference>
<accession>A0A2D0J247</accession>
<reference evidence="3 5" key="2">
    <citation type="submission" date="2021-03" db="EMBL/GenBank/DDBJ databases">
        <title>Complete Genome Sequence Data of Xenorhabdus budapestensis strain C72, a Candidate Biological Control Agent, from China.</title>
        <authorList>
            <person name="LI B."/>
            <person name="WANG S."/>
            <person name="QIU D."/>
        </authorList>
    </citation>
    <scope>NUCLEOTIDE SEQUENCE [LARGE SCALE GENOMIC DNA]</scope>
    <source>
        <strain evidence="3 5">C-7-2</strain>
    </source>
</reference>
<evidence type="ECO:0000313" key="2">
    <source>
        <dbReference type="EMBL" id="PHM28428.1"/>
    </source>
</evidence>
<evidence type="ECO:0000259" key="1">
    <source>
        <dbReference type="SMART" id="SM00953"/>
    </source>
</evidence>
<dbReference type="Proteomes" id="UP000225833">
    <property type="component" value="Unassembled WGS sequence"/>
</dbReference>